<dbReference type="PROSITE" id="PS00010">
    <property type="entry name" value="ASX_HYDROXYL"/>
    <property type="match status" value="2"/>
</dbReference>
<evidence type="ECO:0000256" key="18">
    <source>
        <dbReference type="ARBA" id="ARBA00022927"/>
    </source>
</evidence>
<evidence type="ECO:0000256" key="5">
    <source>
        <dbReference type="ARBA" id="ARBA00022475"/>
    </source>
</evidence>
<evidence type="ECO:0000256" key="29">
    <source>
        <dbReference type="ARBA" id="ARBA00023765"/>
    </source>
</evidence>
<keyword evidence="9" id="KW-0846">Cobalamin</keyword>
<dbReference type="FunFam" id="2.10.25.10:FF:000066">
    <property type="entry name" value="FAT atypical cadherin 4"/>
    <property type="match status" value="1"/>
</dbReference>
<feature type="domain" description="CUB" evidence="35">
    <location>
        <begin position="1974"/>
        <end position="2093"/>
    </location>
</feature>
<comment type="subunit">
    <text evidence="32">Interacts with AMN. Component of the cubam complex composed of one CUBN trimer and one AMN chain. The cubam complex can dimerize. Interacts with LRP2 in a dual-receptor complex in a calcium-dependent manner. Found in a complex with PID1/PCLI1, LRP1 and CUBNI. Interacts with LRP1 and PID1/PCLI1.</text>
</comment>
<gene>
    <name evidence="37" type="ORF">GDO54_012746</name>
</gene>
<evidence type="ECO:0000256" key="3">
    <source>
        <dbReference type="ARBA" id="ARBA00004202"/>
    </source>
</evidence>
<evidence type="ECO:0000256" key="23">
    <source>
        <dbReference type="ARBA" id="ARBA00023157"/>
    </source>
</evidence>
<feature type="domain" description="CUB" evidence="35">
    <location>
        <begin position="834"/>
        <end position="947"/>
    </location>
</feature>
<keyword evidence="18" id="KW-0653">Protein transport</keyword>
<evidence type="ECO:0000256" key="25">
    <source>
        <dbReference type="ARBA" id="ARBA00023180"/>
    </source>
</evidence>
<dbReference type="InterPro" id="IPR035914">
    <property type="entry name" value="Sperma_CUB_dom_sf"/>
</dbReference>
<dbReference type="FunFam" id="2.60.120.290:FF:000005">
    <property type="entry name" value="Procollagen C-endopeptidase enhancer 1"/>
    <property type="match status" value="6"/>
</dbReference>
<evidence type="ECO:0000256" key="13">
    <source>
        <dbReference type="ARBA" id="ARBA00022729"/>
    </source>
</evidence>
<feature type="disulfide bond" evidence="33">
    <location>
        <begin position="2216"/>
        <end position="2243"/>
    </location>
</feature>
<feature type="domain" description="CUB" evidence="35">
    <location>
        <begin position="953"/>
        <end position="1064"/>
    </location>
</feature>
<feature type="domain" description="EGF-like" evidence="36">
    <location>
        <begin position="342"/>
        <end position="378"/>
    </location>
</feature>
<evidence type="ECO:0000256" key="2">
    <source>
        <dbReference type="ARBA" id="ARBA00004177"/>
    </source>
</evidence>
<dbReference type="GO" id="GO:0008203">
    <property type="term" value="P:cholesterol metabolic process"/>
    <property type="evidence" value="ECO:0007669"/>
    <property type="project" value="UniProtKB-KW"/>
</dbReference>
<dbReference type="InterPro" id="IPR001881">
    <property type="entry name" value="EGF-like_Ca-bd_dom"/>
</dbReference>
<keyword evidence="21" id="KW-0472">Membrane</keyword>
<feature type="domain" description="CUB" evidence="35">
    <location>
        <begin position="2800"/>
        <end position="2981"/>
    </location>
</feature>
<keyword evidence="13" id="KW-0732">Signal</keyword>
<dbReference type="InterPro" id="IPR000742">
    <property type="entry name" value="EGF"/>
</dbReference>
<dbReference type="Pfam" id="PF07645">
    <property type="entry name" value="EGF_CA"/>
    <property type="match status" value="3"/>
</dbReference>
<evidence type="ECO:0000256" key="22">
    <source>
        <dbReference type="ARBA" id="ARBA00023145"/>
    </source>
</evidence>
<feature type="disulfide bond" evidence="34">
    <location>
        <begin position="102"/>
        <end position="111"/>
    </location>
</feature>
<comment type="caution">
    <text evidence="37">The sequence shown here is derived from an EMBL/GenBank/DDBJ whole genome shotgun (WGS) entry which is preliminary data.</text>
</comment>
<feature type="domain" description="EGF-like" evidence="36">
    <location>
        <begin position="114"/>
        <end position="155"/>
    </location>
</feature>
<evidence type="ECO:0000256" key="19">
    <source>
        <dbReference type="ARBA" id="ARBA00022989"/>
    </source>
</evidence>
<dbReference type="Gene3D" id="2.10.25.10">
    <property type="entry name" value="Laminin"/>
    <property type="match status" value="7"/>
</dbReference>
<evidence type="ECO:0000256" key="17">
    <source>
        <dbReference type="ARBA" id="ARBA00022837"/>
    </source>
</evidence>
<feature type="domain" description="CUB" evidence="35">
    <location>
        <begin position="718"/>
        <end position="830"/>
    </location>
</feature>
<keyword evidence="25" id="KW-0325">Glycoprotein</keyword>
<dbReference type="CDD" id="cd00041">
    <property type="entry name" value="CUB"/>
    <property type="match status" value="25"/>
</dbReference>
<keyword evidence="17" id="KW-0106">Calcium</keyword>
<evidence type="ECO:0000256" key="26">
    <source>
        <dbReference type="ARBA" id="ARBA00023221"/>
    </source>
</evidence>
<keyword evidence="38" id="KW-1185">Reference proteome</keyword>
<evidence type="ECO:0000256" key="8">
    <source>
        <dbReference type="ARBA" id="ARBA00022553"/>
    </source>
</evidence>
<feature type="domain" description="CUB" evidence="35">
    <location>
        <begin position="1068"/>
        <end position="1180"/>
    </location>
</feature>
<evidence type="ECO:0000259" key="35">
    <source>
        <dbReference type="PROSITE" id="PS01180"/>
    </source>
</evidence>
<feature type="disulfide bond" evidence="34">
    <location>
        <begin position="406"/>
        <end position="415"/>
    </location>
</feature>
<dbReference type="GO" id="GO:0005768">
    <property type="term" value="C:endosome"/>
    <property type="evidence" value="ECO:0007669"/>
    <property type="project" value="UniProtKB-SubCell"/>
</dbReference>
<evidence type="ECO:0000256" key="10">
    <source>
        <dbReference type="ARBA" id="ARBA00022670"/>
    </source>
</evidence>
<feature type="domain" description="CUB" evidence="35">
    <location>
        <begin position="2685"/>
        <end position="2799"/>
    </location>
</feature>
<feature type="domain" description="CUB" evidence="35">
    <location>
        <begin position="3108"/>
        <end position="3221"/>
    </location>
</feature>
<dbReference type="GO" id="GO:0006508">
    <property type="term" value="P:proteolysis"/>
    <property type="evidence" value="ECO:0007669"/>
    <property type="project" value="UniProtKB-KW"/>
</dbReference>
<keyword evidence="12" id="KW-0812">Transmembrane</keyword>
<feature type="disulfide bond" evidence="34">
    <location>
        <begin position="368"/>
        <end position="377"/>
    </location>
</feature>
<accession>A0AAV3AIX7</accession>
<dbReference type="SUPFAM" id="SSF49854">
    <property type="entry name" value="Spermadhesin, CUB domain"/>
    <property type="match status" value="27"/>
</dbReference>
<dbReference type="EMBL" id="DYDO01000005">
    <property type="protein sequence ID" value="DBA25188.1"/>
    <property type="molecule type" value="Genomic_DNA"/>
</dbReference>
<reference evidence="37" key="1">
    <citation type="thesis" date="2020" institute="ProQuest LLC" country="789 East Eisenhower Parkway, Ann Arbor, MI, USA">
        <title>Comparative Genomics and Chromosome Evolution.</title>
        <authorList>
            <person name="Mudd A.B."/>
        </authorList>
    </citation>
    <scope>NUCLEOTIDE SEQUENCE</scope>
    <source>
        <strain evidence="37">1538</strain>
        <tissue evidence="37">Blood</tissue>
    </source>
</reference>
<dbReference type="InterPro" id="IPR000859">
    <property type="entry name" value="CUB_dom"/>
</dbReference>
<comment type="subcellular location">
    <subcellularLocation>
        <location evidence="3">Cell membrane</location>
        <topology evidence="3">Peripheral membrane protein</topology>
    </subcellularLocation>
    <subcellularLocation>
        <location evidence="2">Endosome</location>
    </subcellularLocation>
    <subcellularLocation>
        <location evidence="29">Lysosome membrane</location>
        <topology evidence="29">Peripheral membrane protein</topology>
    </subcellularLocation>
    <subcellularLocation>
        <location evidence="1">Membrane</location>
        <topology evidence="1">Single-pass membrane protein</topology>
    </subcellularLocation>
</comment>
<dbReference type="PROSITE" id="PS01187">
    <property type="entry name" value="EGF_CA"/>
    <property type="match status" value="2"/>
</dbReference>
<evidence type="ECO:0000256" key="4">
    <source>
        <dbReference type="ARBA" id="ARBA00022448"/>
    </source>
</evidence>
<evidence type="ECO:0000256" key="12">
    <source>
        <dbReference type="ARBA" id="ARBA00022692"/>
    </source>
</evidence>
<feature type="domain" description="CUB" evidence="35">
    <location>
        <begin position="1415"/>
        <end position="1527"/>
    </location>
</feature>
<dbReference type="InterPro" id="IPR024731">
    <property type="entry name" value="NELL2-like_EGF"/>
</dbReference>
<keyword evidence="10" id="KW-0645">Protease</keyword>
<dbReference type="PROSITE" id="PS00022">
    <property type="entry name" value="EGF_1"/>
    <property type="match status" value="4"/>
</dbReference>
<dbReference type="InterPro" id="IPR018097">
    <property type="entry name" value="EGF_Ca-bd_CS"/>
</dbReference>
<feature type="domain" description="CUB" evidence="35">
    <location>
        <begin position="2450"/>
        <end position="2567"/>
    </location>
</feature>
<feature type="disulfide bond" evidence="34">
    <location>
        <begin position="306"/>
        <end position="323"/>
    </location>
</feature>
<evidence type="ECO:0000256" key="20">
    <source>
        <dbReference type="ARBA" id="ARBA00023098"/>
    </source>
</evidence>
<evidence type="ECO:0000256" key="24">
    <source>
        <dbReference type="ARBA" id="ARBA00023166"/>
    </source>
</evidence>
<evidence type="ECO:0000313" key="38">
    <source>
        <dbReference type="Proteomes" id="UP001181693"/>
    </source>
</evidence>
<feature type="domain" description="CUB" evidence="35">
    <location>
        <begin position="422"/>
        <end position="536"/>
    </location>
</feature>
<comment type="function">
    <text evidence="31">Endocytic receptor which plays a role in lipoprotein, vitamin and iron metabolism by facilitating their uptake. Acts together with LRP2 to mediate endocytosis of high-density lipoproteins, GC, hemoglobin, ALB, TF and SCGB1A1. Acts together with AMN to mediate endocytosis of the CBLIF-cobalamin complex. Binds to ALB, MB, Kappa and lambda-light chains, TF, hemoglobin, GC, SCGB1A1, APOA1, high density lipoprotein, and the CBLIF-cobalamin complex. Ligand binding requires calcium. Serves as important transporter in several absorptive epithelia, including intestine, renal proximal tubules and embryonic yolk sac. May play an important role in the development of the peri-implantation embryo through internalization of APOA1 and cholesterol. Binds to LGALS3 at the maternal-fetal interface.</text>
</comment>
<feature type="domain" description="CUB" evidence="35">
    <location>
        <begin position="2988"/>
        <end position="3104"/>
    </location>
</feature>
<proteinExistence type="predicted"/>
<dbReference type="GO" id="GO:0005765">
    <property type="term" value="C:lysosomal membrane"/>
    <property type="evidence" value="ECO:0007669"/>
    <property type="project" value="UniProtKB-SubCell"/>
</dbReference>
<feature type="domain" description="CUB" evidence="35">
    <location>
        <begin position="1528"/>
        <end position="1617"/>
    </location>
</feature>
<evidence type="ECO:0000256" key="34">
    <source>
        <dbReference type="PROSITE-ProRule" id="PRU00076"/>
    </source>
</evidence>
<evidence type="ECO:0000256" key="14">
    <source>
        <dbReference type="ARBA" id="ARBA00022737"/>
    </source>
</evidence>
<feature type="domain" description="CUB" evidence="35">
    <location>
        <begin position="2216"/>
        <end position="2328"/>
    </location>
</feature>
<dbReference type="CDD" id="cd00054">
    <property type="entry name" value="EGF_CA"/>
    <property type="match status" value="6"/>
</dbReference>
<comment type="caution">
    <text evidence="34">Lacks conserved residue(s) required for the propagation of feature annotation.</text>
</comment>
<feature type="domain" description="CUB" evidence="35">
    <location>
        <begin position="2097"/>
        <end position="2214"/>
    </location>
</feature>
<evidence type="ECO:0000256" key="30">
    <source>
        <dbReference type="ARBA" id="ARBA00023878"/>
    </source>
</evidence>
<dbReference type="SMART" id="SM00179">
    <property type="entry name" value="EGF_CA"/>
    <property type="match status" value="7"/>
</dbReference>
<keyword evidence="20" id="KW-0443">Lipid metabolism</keyword>
<dbReference type="PANTHER" id="PTHR24251">
    <property type="entry name" value="OVOCHYMASE-RELATED"/>
    <property type="match status" value="1"/>
</dbReference>
<dbReference type="Proteomes" id="UP001181693">
    <property type="component" value="Unassembled WGS sequence"/>
</dbReference>
<evidence type="ECO:0000256" key="28">
    <source>
        <dbReference type="ARBA" id="ARBA00023285"/>
    </source>
</evidence>
<evidence type="ECO:0000256" key="6">
    <source>
        <dbReference type="ARBA" id="ARBA00022536"/>
    </source>
</evidence>
<dbReference type="SUPFAM" id="SSF57196">
    <property type="entry name" value="EGF/Laminin"/>
    <property type="match status" value="6"/>
</dbReference>
<dbReference type="GO" id="GO:0008233">
    <property type="term" value="F:peptidase activity"/>
    <property type="evidence" value="ECO:0007669"/>
    <property type="project" value="UniProtKB-KW"/>
</dbReference>
<keyword evidence="24" id="KW-1207">Sterol metabolism</keyword>
<feature type="domain" description="CUB" evidence="35">
    <location>
        <begin position="1296"/>
        <end position="1411"/>
    </location>
</feature>
<keyword evidence="19" id="KW-1133">Transmembrane helix</keyword>
<keyword evidence="11" id="KW-0165">Cleavage on pair of basic residues</keyword>
<keyword evidence="5" id="KW-1003">Cell membrane</keyword>
<feature type="domain" description="CUB" evidence="35">
    <location>
        <begin position="2332"/>
        <end position="2445"/>
    </location>
</feature>
<evidence type="ECO:0000256" key="33">
    <source>
        <dbReference type="PROSITE-ProRule" id="PRU00059"/>
    </source>
</evidence>
<dbReference type="GO" id="GO:0007399">
    <property type="term" value="P:nervous system development"/>
    <property type="evidence" value="ECO:0007669"/>
    <property type="project" value="UniProtKB-ARBA"/>
</dbReference>
<dbReference type="InterPro" id="IPR000152">
    <property type="entry name" value="EGF-type_Asp/Asn_hydroxyl_site"/>
</dbReference>
<keyword evidence="14" id="KW-0677">Repeat</keyword>
<evidence type="ECO:0000256" key="27">
    <source>
        <dbReference type="ARBA" id="ARBA00023228"/>
    </source>
</evidence>
<name>A0AAV3AIX7_PYXAD</name>
<feature type="domain" description="CUB" evidence="35">
    <location>
        <begin position="1620"/>
        <end position="1732"/>
    </location>
</feature>
<dbReference type="FunFam" id="2.10.25.10:FF:000247">
    <property type="entry name" value="Delta/notch like EGF repeat containing"/>
    <property type="match status" value="1"/>
</dbReference>
<dbReference type="FunFam" id="2.10.25.10:FF:000379">
    <property type="entry name" value="Cubilin"/>
    <property type="match status" value="1"/>
</dbReference>
<dbReference type="PROSITE" id="PS01180">
    <property type="entry name" value="CUB"/>
    <property type="match status" value="26"/>
</dbReference>
<dbReference type="Pfam" id="PF12947">
    <property type="entry name" value="EGF_3"/>
    <property type="match status" value="1"/>
</dbReference>
<evidence type="ECO:0000313" key="37">
    <source>
        <dbReference type="EMBL" id="DBA25188.1"/>
    </source>
</evidence>
<feature type="domain" description="EGF-like" evidence="36">
    <location>
        <begin position="76"/>
        <end position="112"/>
    </location>
</feature>
<evidence type="ECO:0000256" key="15">
    <source>
        <dbReference type="ARBA" id="ARBA00022753"/>
    </source>
</evidence>
<evidence type="ECO:0000256" key="31">
    <source>
        <dbReference type="ARBA" id="ARBA00049611"/>
    </source>
</evidence>
<dbReference type="Pfam" id="PF00431">
    <property type="entry name" value="CUB"/>
    <property type="match status" value="27"/>
</dbReference>
<evidence type="ECO:0000259" key="36">
    <source>
        <dbReference type="PROSITE" id="PS50026"/>
    </source>
</evidence>
<feature type="disulfide bond" evidence="34">
    <location>
        <begin position="145"/>
        <end position="154"/>
    </location>
</feature>
<keyword evidence="22" id="KW-0865">Zymogen</keyword>
<keyword evidence="28" id="KW-0170">Cobalt</keyword>
<dbReference type="GO" id="GO:0005886">
    <property type="term" value="C:plasma membrane"/>
    <property type="evidence" value="ECO:0007669"/>
    <property type="project" value="UniProtKB-SubCell"/>
</dbReference>
<feature type="domain" description="CUB" evidence="35">
    <location>
        <begin position="1181"/>
        <end position="1294"/>
    </location>
</feature>
<keyword evidence="6 34" id="KW-0245">EGF-like domain</keyword>
<dbReference type="SMART" id="SM00181">
    <property type="entry name" value="EGF"/>
    <property type="match status" value="8"/>
</dbReference>
<keyword evidence="8" id="KW-0597">Phosphoprotein</keyword>
<protein>
    <recommendedName>
        <fullName evidence="30">Cubilin</fullName>
    </recommendedName>
</protein>
<feature type="domain" description="CUB" evidence="35">
    <location>
        <begin position="540"/>
        <end position="599"/>
    </location>
</feature>
<evidence type="ECO:0000256" key="9">
    <source>
        <dbReference type="ARBA" id="ARBA00022628"/>
    </source>
</evidence>
<evidence type="ECO:0000256" key="16">
    <source>
        <dbReference type="ARBA" id="ARBA00022801"/>
    </source>
</evidence>
<dbReference type="PROSITE" id="PS50026">
    <property type="entry name" value="EGF_3"/>
    <property type="match status" value="5"/>
</dbReference>
<feature type="domain" description="EGF-like" evidence="36">
    <location>
        <begin position="295"/>
        <end position="340"/>
    </location>
</feature>
<keyword evidence="27" id="KW-0458">Lysosome</keyword>
<dbReference type="FunFam" id="2.10.25.10:FF:000429">
    <property type="entry name" value="Cubilin"/>
    <property type="match status" value="1"/>
</dbReference>
<dbReference type="GO" id="GO:0015031">
    <property type="term" value="P:protein transport"/>
    <property type="evidence" value="ECO:0007669"/>
    <property type="project" value="UniProtKB-KW"/>
</dbReference>
<dbReference type="FunFam" id="2.60.120.290:FF:000018">
    <property type="entry name" value="cubilin"/>
    <property type="match status" value="3"/>
</dbReference>
<dbReference type="InterPro" id="IPR049883">
    <property type="entry name" value="NOTCH1_EGF-like"/>
</dbReference>
<dbReference type="Gene3D" id="2.60.120.290">
    <property type="entry name" value="Spermadhesin, CUB domain"/>
    <property type="match status" value="27"/>
</dbReference>
<organism evidence="37 38">
    <name type="scientific">Pyxicephalus adspersus</name>
    <name type="common">African bullfrog</name>
    <dbReference type="NCBI Taxonomy" id="30357"/>
    <lineage>
        <taxon>Eukaryota</taxon>
        <taxon>Metazoa</taxon>
        <taxon>Chordata</taxon>
        <taxon>Craniata</taxon>
        <taxon>Vertebrata</taxon>
        <taxon>Euteleostomi</taxon>
        <taxon>Amphibia</taxon>
        <taxon>Batrachia</taxon>
        <taxon>Anura</taxon>
        <taxon>Neobatrachia</taxon>
        <taxon>Ranoidea</taxon>
        <taxon>Pyxicephalidae</taxon>
        <taxon>Pyxicephalinae</taxon>
        <taxon>Pyxicephalus</taxon>
    </lineage>
</organism>
<feature type="domain" description="CUB" evidence="35">
    <location>
        <begin position="3223"/>
        <end position="3336"/>
    </location>
</feature>
<keyword evidence="16" id="KW-0378">Hydrolase</keyword>
<keyword evidence="7" id="KW-0153">Cholesterol metabolism</keyword>
<keyword evidence="23 34" id="KW-1015">Disulfide bond</keyword>
<keyword evidence="4" id="KW-0813">Transport</keyword>
<dbReference type="FunFam" id="2.60.120.290:FF:000045">
    <property type="entry name" value="Cubilin"/>
    <property type="match status" value="1"/>
</dbReference>
<feature type="domain" description="CUB" evidence="35">
    <location>
        <begin position="1733"/>
        <end position="1845"/>
    </location>
</feature>
<dbReference type="FunFam" id="2.60.120.290:FF:000013">
    <property type="entry name" value="Membrane frizzled-related protein"/>
    <property type="match status" value="10"/>
</dbReference>
<dbReference type="FunFam" id="2.60.120.290:FF:000003">
    <property type="entry name" value="Neuropilin"/>
    <property type="match status" value="3"/>
</dbReference>
<dbReference type="GO" id="GO:0031419">
    <property type="term" value="F:cobalamin binding"/>
    <property type="evidence" value="ECO:0007669"/>
    <property type="project" value="UniProtKB-KW"/>
</dbReference>
<keyword evidence="26" id="KW-0753">Steroid metabolism</keyword>
<dbReference type="Pfam" id="PF00008">
    <property type="entry name" value="EGF"/>
    <property type="match status" value="2"/>
</dbReference>
<feature type="domain" description="CUB" evidence="35">
    <location>
        <begin position="2569"/>
        <end position="2681"/>
    </location>
</feature>
<sequence length="3452" mass="378353">MASEDGNLIFSVNQMKCIEFKTGLYGKIKVNDDDLTDLLAQIHKNREEIFVLKASVLGNNESLTNQIAQLSTKTINRKACDSNPCQNSGTCLNLLDSFFCLCTDNWQGPVCADDVDECQKYGGTALGCQNGGICKNTPGYYSCTCTPEWYGPQCTSKYDDCKAGSAELCGNGTCTDLDRVQPDQRRYSCVCNTGWMSPSGTPACTADIDECSLPNPPCSQNPPVQCSNTPGSFICGPCPAGWTGNGFSCQDIDECLTDNSGCSVVPLVKCMNTMGSYHCGPCPPGYEGDGKTCNQIDVCSVNNGECHPLAACAPSEEGSLPVCVCPPGYAGNGYGPSGCKSTSDICQKQNPCVNGECKPSISGYKCECYSGWSGVNCSENINACSNNPCQNGGICVQTNNGYNCNCSNGWAGFHCEIQTDACGGVLIGLNGTLSYPSNPGNETYNHNVSCSWVIKTEADKILHITFPYFDLEGSYRCSFDFLQIHDGDSSSAFMLGKFCNGNVPTELFSSHNALYIWFKSDAKFNAGGFRMTWESRQPECGGHLSNPEGSIFSPGYPGNYPPNRDCYWTISTNPGFYITFAFGTLNLEHHNTCENDYLEQAGPMCGGNFTDIEGFIASPSWPNPYTGDKQCIYVITQGRNDQINLRFTHVDLQSSTGCSLTTIEIRDGGDETAPLIGRYCNNTIPSVISSSSNTLWVEFKSEASAIASSFRAFYQVACGGSLSGAGVIRTPHYPNPYYRERTCEWIITQPNGEVVVFTFDSFGLLPGTDCSTNYVEVRDGSTEDSTLIGKYCGSEVPLIPAYSTQTSLYVKFVTDASPTNHGFSASYSSLLEGCGGTITTPQGNISSPDHPAVYPHSARCTWFISMPPGNHIQLTFTKFNLEQAYACQNDYLEIYDNAMDATGNKIGRFCGRSIHPSITSSSNRMVLLFVSDSRDAAEGFSASYVSINASTACDVAYTEATGVFTSPNYPNNYPNNKQCVYTITAEFNKQIMLNFTDFKLQTTTNCTNDYVEIRDGGYEVSPLLGRFCKESPPLIISHSNKLWVKFKSDSGITYKGFSAYWDTATTGCGSTLTALSGVFSSPNYPMPYYENSECYWHLSASRGNQIEIQFESFHLESHKNCVNDYLAIYDGNSTNSALLEKLCGSELPAPIRSTSSDVYVKLRTDNLMSYSGFLATYQQTCQGVLINARSSGVLESLNYPNTYPNNQNCSWTIQTTMGNTISYTFTTFQLEPFSCSYDYVQLYDGPNNQANLTGKYCSDTLPPEGTTNGSSLHVVFRSDESIGRQGFQLMWNVNGCGGELSGPIGSFSSPGYPMKYPNNRECIWYIRTSPGSSIQVTILDFNIEHQVICNYDVLEIYGGHDLSSPRLAQLCSTRTPDNPLHVSSTGNVVTVRFKTDALRNGKGFNATWQEIPGGCGGVFQAPHGEIHSPNYPRPYEDHTECSWLIRVDPGHRVLLTFTDFDVESHTTCNSDSVTVYDGESDDAVVLKILCGSQIPNPLISSQNTMFVRLQSDHSNQHRGFSARFSEACGSSIVTDSIGGVISSPSYPANYPNNQNCTWIIQASEPFNHVTLSFTDFQIEDRNTNCSEDFVEIFDGNNYGSPSKGRYCGQGIPHPVTSFTCGGDLHMENGIFDSPAYPENYPENTECVWNILSAPGNRLTLSFISFSLQRSENCSTDYLEIREDNATGTLIGRFCGDSLPNNVSTIVGHILWVKFVSDGSVSGPGFRASFSHVFGNEIEGTYGQIASPLWPREYPHHSNYIWKINVQSGQIIEIRVLEIDIEDQAACSYDKLRIYDGPDVHYHIIGTYCGVTPPPSLFSFGSSVTVQFTSDNIRSGKGFLLEWTAVQLSPDPLPTIAPGSCGGVLMTGDAPLFLFSPGWPNNYISKLECTWVIRSPESTIELNILTMDIEDHSSCNNDKLVIRDGDNNLAPEIRTICGKELPGPIRSSGNAMFLKFSSDSLQNGKGFNASYHKSCGGYLHANRGLITSPNYPENYPANQNCTWHVVVTPGFTVVTHFDPAFEIENSDTSCNNGEYIELRNGPDGSSPALGTGNGKLCGRDTPSSMHTTDNELLVQFISDSSNEAKGFKLHYEAKSLACGGTIYVTDSNPSGNITSPKYPSNYPPNTDCVWIIIVPNAEAVELKFQDQFYIEPSVNCTSSFLELRDGPDANQRLLAKLCGNTLPTTYKSLGTSMYLRLRTEGGTTRAGFNAHYSIASCGGTLFGQSGIIQSLGYPSKNYTDSLLCDWFFNGPTGHYLTITFMFLDLQDSTDCTSDYIEIREYNSSGKSLGKFCGNTVPSVVRTSDSFAYVKFVSDGSVNAKGFQMQYEASIEECGGERNGIRGTLSSPNYPNLYPHDRNCEWRITVPEGRRVTLTLHDLQVQDQPNCIHDYVAVYNGYQNQSPLLDKLCGNIDPNKVIKSSGNTMRVLFNTDGSVSSGGFQAEFTSEEDAVCGGTLSEPAGGNFTSPGYNQTTNYTRNLNCEWVIQNPNLSNSTTFIEFKRLQLEPHPNCLNDFIEIRIDDANGELISRVCGGNIPFVPLALVAPRIWVHFVSNAQVEDIGFHAEYSFTGCGGIQSGVAGVISSPNYPGNYTAGSNCAWHLEAPEGQIITLSFAYFHLEYHIECRWDSLTIVNGALPSSPPIGQYCGSTSPGTVQSGTNKLLVIFNADNTIHEGGFYANWTADSEGCGGYIHADSGDIKSPGWPLNFPLNSRCTWTIQTHESSHLELTFSENFNIPDSSGQCERSFLKVWSGSAETEEYLLLSACMNSTPGPVVSPGNIIKLTFQSQDIPGNGFLASFTSRCGANFTKPSGRIVSPNYPDRYDNNLKCNYTIQADDAMFVVLTYLSFEVETTFSCTKDSVIVYSGAPSTGKPLQTACDISQAVPVSSKGTMSIMFTTDSNINMHGFVASYRVIRKFTHFDLETCMYDYVAVYDGSDIHGPQINKFCGKSLPPILKSPSNNLFLVFYTNGYGTAGGWRASFRETLGPHQGCGGYLTNAIGHFSSPDSNHDGKYDKNLNCVWTIAASENKEIKLTFTGFLLESEVARDCRYDFVKIFDGNSTSSNLQGTFCGNNIPADFTTNGSFLTIWFVSDSTVEHAGFNATYEITDMLCGGTFNATSAVTMMTSPESYPPFTSCIWIIKSPSEKNVKLAIQNFNLPPGLDCSENYLEISDLPVGNVRQVHKFCGNETFKIPDFYTIGRTAVVTFKSQEYNPGSGLRFTYQIANCSREYNQSFGYLKSPGWPENYPNSIECTTILRAPEGHFISLFFNAFHLESASSSDYYDYLNVTNGTSSDSPLLGTYYGNSLPDPIFPKNNVLHLLFKTDYFRTFQGYEITWTSSPSSCGGTLFGDNGSFTSPEFPDTYSNNTDCEWTIVAPIGRPVQIHLASFTINDPGDCINNYLIFYDGPSSSALLIRTFCGLDEEIAPFNSTSHQVFVKFHADIVTQPSYFRVTWSS</sequence>
<dbReference type="GO" id="GO:0120025">
    <property type="term" value="C:plasma membrane bounded cell projection"/>
    <property type="evidence" value="ECO:0007669"/>
    <property type="project" value="UniProtKB-ARBA"/>
</dbReference>
<evidence type="ECO:0000256" key="7">
    <source>
        <dbReference type="ARBA" id="ARBA00022548"/>
    </source>
</evidence>
<evidence type="ECO:0000256" key="1">
    <source>
        <dbReference type="ARBA" id="ARBA00004167"/>
    </source>
</evidence>
<feature type="domain" description="EGF-like" evidence="36">
    <location>
        <begin position="380"/>
        <end position="416"/>
    </location>
</feature>
<dbReference type="PROSITE" id="PS01186">
    <property type="entry name" value="EGF_2"/>
    <property type="match status" value="2"/>
</dbReference>
<evidence type="ECO:0000256" key="32">
    <source>
        <dbReference type="ARBA" id="ARBA00049703"/>
    </source>
</evidence>
<evidence type="ECO:0000256" key="11">
    <source>
        <dbReference type="ARBA" id="ARBA00022685"/>
    </source>
</evidence>
<keyword evidence="15" id="KW-0967">Endosome</keyword>
<feature type="domain" description="CUB" evidence="35">
    <location>
        <begin position="1860"/>
        <end position="1973"/>
    </location>
</feature>
<feature type="domain" description="CUB" evidence="35">
    <location>
        <begin position="605"/>
        <end position="717"/>
    </location>
</feature>
<feature type="domain" description="CUB" evidence="35">
    <location>
        <begin position="3340"/>
        <end position="3452"/>
    </location>
</feature>
<evidence type="ECO:0000256" key="21">
    <source>
        <dbReference type="ARBA" id="ARBA00023136"/>
    </source>
</evidence>
<dbReference type="GO" id="GO:0005509">
    <property type="term" value="F:calcium ion binding"/>
    <property type="evidence" value="ECO:0007669"/>
    <property type="project" value="InterPro"/>
</dbReference>
<dbReference type="FunFam" id="2.60.120.290:FF:000047">
    <property type="entry name" value="Cubilin"/>
    <property type="match status" value="1"/>
</dbReference>
<dbReference type="SMART" id="SM00042">
    <property type="entry name" value="CUB"/>
    <property type="match status" value="26"/>
</dbReference>